<name>A0AAD0YJR7_CHRNA</name>
<reference evidence="1 2" key="1">
    <citation type="submission" date="2018-11" db="EMBL/GenBank/DDBJ databases">
        <title>Proposal to divide the Flavobacteriaceae and reorganize its genera based on Amino Acid Identity values calculated from whole genome sequences.</title>
        <authorList>
            <person name="Nicholson A.C."/>
            <person name="Gulvik C.A."/>
            <person name="Whitney A.M."/>
            <person name="Humrighouse B.W."/>
            <person name="Bell M."/>
            <person name="Holmes B."/>
            <person name="Steigerwalt A.G."/>
            <person name="Villarma A."/>
            <person name="Sheth M."/>
            <person name="Batra D."/>
            <person name="Pryor J."/>
            <person name="Bernardet J.-F."/>
            <person name="Hugo C."/>
            <person name="Kampfer P."/>
            <person name="Newman J."/>
            <person name="McQuiston J.R."/>
        </authorList>
    </citation>
    <scope>NUCLEOTIDE SEQUENCE [LARGE SCALE GENOMIC DNA]</scope>
    <source>
        <strain evidence="1 2">G0041</strain>
    </source>
</reference>
<dbReference type="KEGG" id="cnk:EG343_08020"/>
<organism evidence="1 2">
    <name type="scientific">Chryseobacterium nakagawai</name>
    <dbReference type="NCBI Taxonomy" id="1241982"/>
    <lineage>
        <taxon>Bacteria</taxon>
        <taxon>Pseudomonadati</taxon>
        <taxon>Bacteroidota</taxon>
        <taxon>Flavobacteriia</taxon>
        <taxon>Flavobacteriales</taxon>
        <taxon>Weeksellaceae</taxon>
        <taxon>Chryseobacterium group</taxon>
        <taxon>Chryseobacterium</taxon>
    </lineage>
</organism>
<gene>
    <name evidence="1" type="ORF">EG343_08020</name>
</gene>
<evidence type="ECO:0000313" key="2">
    <source>
        <dbReference type="Proteomes" id="UP000278288"/>
    </source>
</evidence>
<dbReference type="Proteomes" id="UP000278288">
    <property type="component" value="Chromosome"/>
</dbReference>
<dbReference type="EMBL" id="CP033923">
    <property type="protein sequence ID" value="AZA90570.1"/>
    <property type="molecule type" value="Genomic_DNA"/>
</dbReference>
<proteinExistence type="predicted"/>
<protein>
    <submittedName>
        <fullName evidence="1">Uncharacterized protein</fullName>
    </submittedName>
</protein>
<keyword evidence="2" id="KW-1185">Reference proteome</keyword>
<evidence type="ECO:0000313" key="1">
    <source>
        <dbReference type="EMBL" id="AZA90570.1"/>
    </source>
</evidence>
<sequence>MGGAINGISYTGNLFDNKLTSTGKDISYRYMRSSDTENGVFGNYLGSTKTDPLSVVLSIYGLDPKAPANIYSLSIIASLFAPKDAWIAVGNNDTMNEWAKDYIKFSIDKDGLYIDPANSKVRIKGITNPVTGKIILAPGLFNGKKTNYGLGDVVIHEVGHFENWKKNILQGNHPLIQDLNEVSSYMKAAEWTIKPDPGIKDYLNSIVDYMLNLRR</sequence>
<dbReference type="AlphaFoldDB" id="A0AAD0YJR7"/>
<accession>A0AAD0YJR7</accession>